<sequence length="159" mass="18107">MPPNPTGVPIRRTSRRFSIAHVPVAVYLGIDIEFRDNSTSYYSISVHDGMYGTDYYEGELVRHDSENSDKKEIIVEAFKKLHEVVEIYALAQNFKVQLIACSRDIGGDYLEDTNIVDIEELSTMSEYWRELDALPFRVVTHGATSDERASAAVRKAVMW</sequence>
<accession>A0ABP9YXS5</accession>
<dbReference type="EMBL" id="BAABUK010000010">
    <property type="protein sequence ID" value="GAA5811666.1"/>
    <property type="molecule type" value="Genomic_DNA"/>
</dbReference>
<gene>
    <name evidence="1" type="ORF">MFLAVUS_005107</name>
</gene>
<reference evidence="1 2" key="1">
    <citation type="submission" date="2024-04" db="EMBL/GenBank/DDBJ databases">
        <title>genome sequences of Mucor flavus KT1a and Helicostylum pulchrum KT1b strains isolated from the surface of a dry-aged beef.</title>
        <authorList>
            <person name="Toyotome T."/>
            <person name="Hosono M."/>
            <person name="Torimaru M."/>
            <person name="Fukuda K."/>
            <person name="Mikami N."/>
        </authorList>
    </citation>
    <scope>NUCLEOTIDE SEQUENCE [LARGE SCALE GENOMIC DNA]</scope>
    <source>
        <strain evidence="1 2">KT1a</strain>
    </source>
</reference>
<protein>
    <submittedName>
        <fullName evidence="1">Uncharacterized protein</fullName>
    </submittedName>
</protein>
<evidence type="ECO:0000313" key="2">
    <source>
        <dbReference type="Proteomes" id="UP001473302"/>
    </source>
</evidence>
<evidence type="ECO:0000313" key="1">
    <source>
        <dbReference type="EMBL" id="GAA5811666.1"/>
    </source>
</evidence>
<dbReference type="Proteomes" id="UP001473302">
    <property type="component" value="Unassembled WGS sequence"/>
</dbReference>
<name>A0ABP9YXS5_9FUNG</name>
<comment type="caution">
    <text evidence="1">The sequence shown here is derived from an EMBL/GenBank/DDBJ whole genome shotgun (WGS) entry which is preliminary data.</text>
</comment>
<keyword evidence="2" id="KW-1185">Reference proteome</keyword>
<organism evidence="1 2">
    <name type="scientific">Mucor flavus</name>
    <dbReference type="NCBI Taxonomy" id="439312"/>
    <lineage>
        <taxon>Eukaryota</taxon>
        <taxon>Fungi</taxon>
        <taxon>Fungi incertae sedis</taxon>
        <taxon>Mucoromycota</taxon>
        <taxon>Mucoromycotina</taxon>
        <taxon>Mucoromycetes</taxon>
        <taxon>Mucorales</taxon>
        <taxon>Mucorineae</taxon>
        <taxon>Mucoraceae</taxon>
        <taxon>Mucor</taxon>
    </lineage>
</organism>
<proteinExistence type="predicted"/>